<feature type="compositionally biased region" description="Polar residues" evidence="1">
    <location>
        <begin position="24"/>
        <end position="38"/>
    </location>
</feature>
<comment type="caution">
    <text evidence="2">The sequence shown here is derived from an EMBL/GenBank/DDBJ whole genome shotgun (WGS) entry which is preliminary data.</text>
</comment>
<feature type="region of interest" description="Disordered" evidence="1">
    <location>
        <begin position="67"/>
        <end position="176"/>
    </location>
</feature>
<accession>A0ABR1YGL5</accession>
<feature type="region of interest" description="Disordered" evidence="1">
    <location>
        <begin position="17"/>
        <end position="50"/>
    </location>
</feature>
<gene>
    <name evidence="2" type="ORF">HDK90DRAFT_336343</name>
</gene>
<evidence type="ECO:0000313" key="3">
    <source>
        <dbReference type="Proteomes" id="UP001492380"/>
    </source>
</evidence>
<dbReference type="Proteomes" id="UP001492380">
    <property type="component" value="Unassembled WGS sequence"/>
</dbReference>
<dbReference type="EMBL" id="JBBWRZ010000009">
    <property type="protein sequence ID" value="KAK8228779.1"/>
    <property type="molecule type" value="Genomic_DNA"/>
</dbReference>
<feature type="compositionally biased region" description="Low complexity" evidence="1">
    <location>
        <begin position="115"/>
        <end position="133"/>
    </location>
</feature>
<sequence length="202" mass="22335">MDRGDDDGRAVLLLAHRRPDMVSSRPSTTNHLEENASSAGAACPRNSCVSSQPRFRRLLLKRWNKRRPPSWEDLPSRTLQPTSPRNCKALPRLLNAEGPPFSIRLPPTRKRRVATTRGNSRSRPPSPASTPITRHSRAAPPVRGLADPDEPRSSVPVSRSSRRVLRNSTTSDQPRPCAVLFPSPISLFSQPVLPADQVVPLT</sequence>
<evidence type="ECO:0000313" key="2">
    <source>
        <dbReference type="EMBL" id="KAK8228779.1"/>
    </source>
</evidence>
<reference evidence="2 3" key="1">
    <citation type="submission" date="2024-04" db="EMBL/GenBank/DDBJ databases">
        <title>Phyllosticta paracitricarpa is synonymous to the EU quarantine fungus P. citricarpa based on phylogenomic analyses.</title>
        <authorList>
            <consortium name="Lawrence Berkeley National Laboratory"/>
            <person name="Van Ingen-Buijs V.A."/>
            <person name="Van Westerhoven A.C."/>
            <person name="Haridas S."/>
            <person name="Skiadas P."/>
            <person name="Martin F."/>
            <person name="Groenewald J.Z."/>
            <person name="Crous P.W."/>
            <person name="Seidl M.F."/>
        </authorList>
    </citation>
    <scope>NUCLEOTIDE SEQUENCE [LARGE SCALE GENOMIC DNA]</scope>
    <source>
        <strain evidence="2 3">CBS 123374</strain>
    </source>
</reference>
<evidence type="ECO:0000256" key="1">
    <source>
        <dbReference type="SAM" id="MobiDB-lite"/>
    </source>
</evidence>
<proteinExistence type="predicted"/>
<keyword evidence="3" id="KW-1185">Reference proteome</keyword>
<name>A0ABR1YGL5_9PEZI</name>
<protein>
    <submittedName>
        <fullName evidence="2">Uncharacterized protein</fullName>
    </submittedName>
</protein>
<organism evidence="2 3">
    <name type="scientific">Phyllosticta capitalensis</name>
    <dbReference type="NCBI Taxonomy" id="121624"/>
    <lineage>
        <taxon>Eukaryota</taxon>
        <taxon>Fungi</taxon>
        <taxon>Dikarya</taxon>
        <taxon>Ascomycota</taxon>
        <taxon>Pezizomycotina</taxon>
        <taxon>Dothideomycetes</taxon>
        <taxon>Dothideomycetes incertae sedis</taxon>
        <taxon>Botryosphaeriales</taxon>
        <taxon>Phyllostictaceae</taxon>
        <taxon>Phyllosticta</taxon>
    </lineage>
</organism>